<gene>
    <name evidence="1" type="ORF">RJT34_29425</name>
</gene>
<sequence>MEFSEEWKSIFPIGASTVSPLLSSSSPSLGPLLFKPNPHALTLLFSSPSLLPSLHLPPHLLPTRFLISSEPFSILPSTASSLSPLSSSPLLNDAASHFLRNRFHLLHYPHLPNVLVFFPTGPNDEKIGFFLLGVKDSQLHVELDANGSVFQASSGSAHRILSISVTRVADFGLGVACDPCPVIGYLMASTLYSIHWFAVKHNSYSERPGVFYLGGKVFKNFPVVHACWSPHVLEESLVLLESGQLFLFDLESRVSSSAGFKGTRLSVPLNNKYPGFSEGKRWLSCEFSWHPRILIVACSDSIFLVDLRLKECNVSFLMKVESLRMYAPGENEQFLALSRAGPDLFYYAVASSSLLLLCDVRKPLVPVLQWMHGIDRPCYVNVLSLSMLRSHSSDDTFKLASETGFCIMLGSFWNCEFSIFCYGSMLPFQKGSVASKLSKINTTFCAWELPVEINLSGQECHCGSCLLRREFSKDALPEWIDWQLKKEIVLGFGILSNDIASLLCEPDENGGFTLIRLMSTGKFEMQRYHATGACARKLEDCHEQVLYLDRHLLYPMSDEKYKFRKRFHYIKLDSLDAYATGNLTRFLATKLKKTHMDAQDKEAFCVEVHELLCEKLNACGFGQSRSYPAAISVFNDVKLPASLHEVTLRRLWADLPMELLQLAFLRYSECREVIGNWDQNVLLEFLAVPNLPQLPPFFLRKSSPHSNDDIVGPIIPFPVLLVLNEFRNGYSGLEGEFSVEAELDHKYKEVMQVAGEVAVSAYGPTHLDDHAVSLADDGEESWVGSSKSKSFVLYRPVAFNCSATDLVHGNSAYSDAIYETFTFRVPEIKSNEQTESVEQKMFDVLSPVELRFDIPVKELEPQGLKAYNLMKRQMSKWQESFDSYREFRIQSRLEKDGLKVQERKIAENANYEKGNVLIVAEEGVCSDILDLCCLLFGTWSSDAAKEVVEASEHLF</sequence>
<comment type="caution">
    <text evidence="1">The sequence shown here is derived from an EMBL/GenBank/DDBJ whole genome shotgun (WGS) entry which is preliminary data.</text>
</comment>
<dbReference type="InterPro" id="IPR038801">
    <property type="entry name" value="TAF1C"/>
</dbReference>
<proteinExistence type="predicted"/>
<keyword evidence="2" id="KW-1185">Reference proteome</keyword>
<evidence type="ECO:0000313" key="2">
    <source>
        <dbReference type="Proteomes" id="UP001359559"/>
    </source>
</evidence>
<dbReference type="PANTHER" id="PTHR15319">
    <property type="entry name" value="TATA BOX-BINDING PROTEIN ASSOCIATED FACTOR RNA POLYMERASE I SUBUNIT C"/>
    <property type="match status" value="1"/>
</dbReference>
<accession>A0AAN9I9N0</accession>
<name>A0AAN9I9N0_CLITE</name>
<organism evidence="1 2">
    <name type="scientific">Clitoria ternatea</name>
    <name type="common">Butterfly pea</name>
    <dbReference type="NCBI Taxonomy" id="43366"/>
    <lineage>
        <taxon>Eukaryota</taxon>
        <taxon>Viridiplantae</taxon>
        <taxon>Streptophyta</taxon>
        <taxon>Embryophyta</taxon>
        <taxon>Tracheophyta</taxon>
        <taxon>Spermatophyta</taxon>
        <taxon>Magnoliopsida</taxon>
        <taxon>eudicotyledons</taxon>
        <taxon>Gunneridae</taxon>
        <taxon>Pentapetalae</taxon>
        <taxon>rosids</taxon>
        <taxon>fabids</taxon>
        <taxon>Fabales</taxon>
        <taxon>Fabaceae</taxon>
        <taxon>Papilionoideae</taxon>
        <taxon>50 kb inversion clade</taxon>
        <taxon>NPAAA clade</taxon>
        <taxon>indigoferoid/millettioid clade</taxon>
        <taxon>Phaseoleae</taxon>
        <taxon>Clitoria</taxon>
    </lineage>
</organism>
<dbReference type="GO" id="GO:0001164">
    <property type="term" value="F:RNA polymerase I core promoter sequence-specific DNA binding"/>
    <property type="evidence" value="ECO:0007669"/>
    <property type="project" value="TreeGrafter"/>
</dbReference>
<reference evidence="1 2" key="1">
    <citation type="submission" date="2024-01" db="EMBL/GenBank/DDBJ databases">
        <title>The genomes of 5 underutilized Papilionoideae crops provide insights into root nodulation and disease resistance.</title>
        <authorList>
            <person name="Yuan L."/>
        </authorList>
    </citation>
    <scope>NUCLEOTIDE SEQUENCE [LARGE SCALE GENOMIC DNA]</scope>
    <source>
        <strain evidence="1">LY-2023</strain>
        <tissue evidence="1">Leaf</tissue>
    </source>
</reference>
<dbReference type="GO" id="GO:0001650">
    <property type="term" value="C:fibrillar center"/>
    <property type="evidence" value="ECO:0007669"/>
    <property type="project" value="TreeGrafter"/>
</dbReference>
<protein>
    <submittedName>
        <fullName evidence="1">Uncharacterized protein</fullName>
    </submittedName>
</protein>
<evidence type="ECO:0000313" key="1">
    <source>
        <dbReference type="EMBL" id="KAK7272678.1"/>
    </source>
</evidence>
<dbReference type="PANTHER" id="PTHR15319:SF1">
    <property type="entry name" value="TATA BOX-BINDING PROTEIN-ASSOCIATED FACTOR RNA POLYMERASE I SUBUNIT C"/>
    <property type="match status" value="1"/>
</dbReference>
<dbReference type="EMBL" id="JAYKXN010000007">
    <property type="protein sequence ID" value="KAK7272678.1"/>
    <property type="molecule type" value="Genomic_DNA"/>
</dbReference>
<dbReference type="AlphaFoldDB" id="A0AAN9I9N0"/>
<dbReference type="Proteomes" id="UP001359559">
    <property type="component" value="Unassembled WGS sequence"/>
</dbReference>